<evidence type="ECO:0000256" key="2">
    <source>
        <dbReference type="SAM" id="Coils"/>
    </source>
</evidence>
<feature type="coiled-coil region" evidence="2">
    <location>
        <begin position="76"/>
        <end position="103"/>
    </location>
</feature>
<dbReference type="InterPro" id="IPR053187">
    <property type="entry name" value="Notoamide_regulator"/>
</dbReference>
<dbReference type="AlphaFoldDB" id="A0A6A5Z443"/>
<gene>
    <name evidence="5" type="ORF">BDV96DRAFT_118510</name>
</gene>
<dbReference type="GO" id="GO:0008270">
    <property type="term" value="F:zinc ion binding"/>
    <property type="evidence" value="ECO:0007669"/>
    <property type="project" value="InterPro"/>
</dbReference>
<keyword evidence="1" id="KW-0539">Nucleus</keyword>
<name>A0A6A5Z443_9PLEO</name>
<evidence type="ECO:0000313" key="6">
    <source>
        <dbReference type="Proteomes" id="UP000799770"/>
    </source>
</evidence>
<evidence type="ECO:0000256" key="3">
    <source>
        <dbReference type="SAM" id="MobiDB-lite"/>
    </source>
</evidence>
<dbReference type="Gene3D" id="4.10.240.10">
    <property type="entry name" value="Zn(2)-C6 fungal-type DNA-binding domain"/>
    <property type="match status" value="1"/>
</dbReference>
<protein>
    <recommendedName>
        <fullName evidence="4">Zn(2)-C6 fungal-type domain-containing protein</fullName>
    </recommendedName>
</protein>
<dbReference type="GO" id="GO:0000981">
    <property type="term" value="F:DNA-binding transcription factor activity, RNA polymerase II-specific"/>
    <property type="evidence" value="ECO:0007669"/>
    <property type="project" value="InterPro"/>
</dbReference>
<keyword evidence="2" id="KW-0175">Coiled coil</keyword>
<dbReference type="CDD" id="cd12148">
    <property type="entry name" value="fungal_TF_MHR"/>
    <property type="match status" value="1"/>
</dbReference>
<feature type="region of interest" description="Disordered" evidence="3">
    <location>
        <begin position="1"/>
        <end position="24"/>
    </location>
</feature>
<dbReference type="CDD" id="cd00067">
    <property type="entry name" value="GAL4"/>
    <property type="match status" value="1"/>
</dbReference>
<dbReference type="InterPro" id="IPR001138">
    <property type="entry name" value="Zn2Cys6_DnaBD"/>
</dbReference>
<dbReference type="SUPFAM" id="SSF57701">
    <property type="entry name" value="Zn2/Cys6 DNA-binding domain"/>
    <property type="match status" value="1"/>
</dbReference>
<accession>A0A6A5Z443</accession>
<dbReference type="PANTHER" id="PTHR47256">
    <property type="entry name" value="ZN(II)2CYS6 TRANSCRIPTION FACTOR (EUROFUNG)-RELATED"/>
    <property type="match status" value="1"/>
</dbReference>
<dbReference type="PROSITE" id="PS00463">
    <property type="entry name" value="ZN2_CY6_FUNGAL_1"/>
    <property type="match status" value="1"/>
</dbReference>
<dbReference type="Pfam" id="PF00172">
    <property type="entry name" value="Zn_clus"/>
    <property type="match status" value="1"/>
</dbReference>
<evidence type="ECO:0000313" key="5">
    <source>
        <dbReference type="EMBL" id="KAF2113856.1"/>
    </source>
</evidence>
<dbReference type="OrthoDB" id="426882at2759"/>
<dbReference type="InterPro" id="IPR036864">
    <property type="entry name" value="Zn2-C6_fun-type_DNA-bd_sf"/>
</dbReference>
<dbReference type="Proteomes" id="UP000799770">
    <property type="component" value="Unassembled WGS sequence"/>
</dbReference>
<dbReference type="PANTHER" id="PTHR47256:SF1">
    <property type="entry name" value="ZN(II)2CYS6 TRANSCRIPTION FACTOR (EUROFUNG)"/>
    <property type="match status" value="1"/>
</dbReference>
<dbReference type="PROSITE" id="PS50048">
    <property type="entry name" value="ZN2_CY6_FUNGAL_2"/>
    <property type="match status" value="1"/>
</dbReference>
<feature type="domain" description="Zn(2)-C6 fungal-type" evidence="4">
    <location>
        <begin position="37"/>
        <end position="67"/>
    </location>
</feature>
<keyword evidence="6" id="KW-1185">Reference proteome</keyword>
<evidence type="ECO:0000259" key="4">
    <source>
        <dbReference type="PROSITE" id="PS50048"/>
    </source>
</evidence>
<dbReference type="EMBL" id="ML977327">
    <property type="protein sequence ID" value="KAF2113856.1"/>
    <property type="molecule type" value="Genomic_DNA"/>
</dbReference>
<proteinExistence type="predicted"/>
<sequence>MAFRPLQPAPMEQEQASQPQSRPLLALKPKRTVTLGACVACRKRKSKCDGSRPVCTCCSQKDTECIYELGPNEKPSQAMKRKNEEMQGELTNLRQLYDFLRLRPEQEALEILRRIRSNPPDTSPALRIQELADFVRHGDLLIQPPYSTPPQNQQEHLTLPPLRLALDSSSSDDNSFPGTLSSFTNGVLSIGAEGPTTQRRRHASDADVSARSESQGPLPRPTSISIDAIIHDNSTSCTSESADSRLDAARYWTSVTSDRNIIVSLMTAWHTWEYKYFHFLDWDIFLEDLVARRNDFCSDLLVNALLASASFQTSMVKERSRPFADNILTLFYKEARRLWEDGEGEASLPRLQAAMLLWLVLGKHGRDKVGHTFLLEACRIARELNLFRLLPPNVLPKPSTVSLTKTERVRSVTAWALFNFQLSLSFTYSFPAIIKMQPPLPVPYEDSTDSETLFRSECARHVIMLDCANILVDADGSVLDVPPKPEVVEVLVLRLKSWWDSRPVSLNPSDHPSPENLLSAMHYHVCLIRIAQPFLGRDSTPERIRAYHGRARSIASTSMKELRRLIALHDSRHGWSSCIPYVLDPIMMCSFGTLEEIVHDERSLTPRERSEPYEGLMTCLRALSGLSYFIFYAQPLFRLATQTCLTLGIQLPVEAMKTLNHYTSEEWTKNAASLVSSQYVAGFAKTAMGIEMDAVISQWEALSVGHSSVELPTRTTSRCGQRLQGR</sequence>
<dbReference type="SMART" id="SM00066">
    <property type="entry name" value="GAL4"/>
    <property type="match status" value="1"/>
</dbReference>
<organism evidence="5 6">
    <name type="scientific">Lophiotrema nucula</name>
    <dbReference type="NCBI Taxonomy" id="690887"/>
    <lineage>
        <taxon>Eukaryota</taxon>
        <taxon>Fungi</taxon>
        <taxon>Dikarya</taxon>
        <taxon>Ascomycota</taxon>
        <taxon>Pezizomycotina</taxon>
        <taxon>Dothideomycetes</taxon>
        <taxon>Pleosporomycetidae</taxon>
        <taxon>Pleosporales</taxon>
        <taxon>Lophiotremataceae</taxon>
        <taxon>Lophiotrema</taxon>
    </lineage>
</organism>
<feature type="region of interest" description="Disordered" evidence="3">
    <location>
        <begin position="187"/>
        <end position="223"/>
    </location>
</feature>
<reference evidence="5" key="1">
    <citation type="journal article" date="2020" name="Stud. Mycol.">
        <title>101 Dothideomycetes genomes: a test case for predicting lifestyles and emergence of pathogens.</title>
        <authorList>
            <person name="Haridas S."/>
            <person name="Albert R."/>
            <person name="Binder M."/>
            <person name="Bloem J."/>
            <person name="Labutti K."/>
            <person name="Salamov A."/>
            <person name="Andreopoulos B."/>
            <person name="Baker S."/>
            <person name="Barry K."/>
            <person name="Bills G."/>
            <person name="Bluhm B."/>
            <person name="Cannon C."/>
            <person name="Castanera R."/>
            <person name="Culley D."/>
            <person name="Daum C."/>
            <person name="Ezra D."/>
            <person name="Gonzalez J."/>
            <person name="Henrissat B."/>
            <person name="Kuo A."/>
            <person name="Liang C."/>
            <person name="Lipzen A."/>
            <person name="Lutzoni F."/>
            <person name="Magnuson J."/>
            <person name="Mondo S."/>
            <person name="Nolan M."/>
            <person name="Ohm R."/>
            <person name="Pangilinan J."/>
            <person name="Park H.-J."/>
            <person name="Ramirez L."/>
            <person name="Alfaro M."/>
            <person name="Sun H."/>
            <person name="Tritt A."/>
            <person name="Yoshinaga Y."/>
            <person name="Zwiers L.-H."/>
            <person name="Turgeon B."/>
            <person name="Goodwin S."/>
            <person name="Spatafora J."/>
            <person name="Crous P."/>
            <person name="Grigoriev I."/>
        </authorList>
    </citation>
    <scope>NUCLEOTIDE SEQUENCE</scope>
    <source>
        <strain evidence="5">CBS 627.86</strain>
    </source>
</reference>
<evidence type="ECO:0000256" key="1">
    <source>
        <dbReference type="ARBA" id="ARBA00023242"/>
    </source>
</evidence>